<name>A0AAQ2USL4_OENOE</name>
<accession>A0AAQ2USL4</accession>
<evidence type="ECO:0000313" key="2">
    <source>
        <dbReference type="Proteomes" id="UP000294726"/>
    </source>
</evidence>
<protein>
    <submittedName>
        <fullName evidence="1">Uncharacterized protein</fullName>
    </submittedName>
</protein>
<sequence>MLYTDIKAANEIYFKKSLCNAPIQKRIKLSYLNPKNKYS</sequence>
<organism evidence="1 2">
    <name type="scientific">Oenococcus oeni</name>
    <name type="common">Leuconostoc oenos</name>
    <dbReference type="NCBI Taxonomy" id="1247"/>
    <lineage>
        <taxon>Bacteria</taxon>
        <taxon>Bacillati</taxon>
        <taxon>Bacillota</taxon>
        <taxon>Bacilli</taxon>
        <taxon>Lactobacillales</taxon>
        <taxon>Lactobacillaceae</taxon>
        <taxon>Oenococcus</taxon>
    </lineage>
</organism>
<gene>
    <name evidence="1" type="ORF">OENI_0771</name>
</gene>
<dbReference type="AlphaFoldDB" id="A0AAQ2USL4"/>
<proteinExistence type="predicted"/>
<dbReference type="EMBL" id="LR031358">
    <property type="protein sequence ID" value="VDB97863.1"/>
    <property type="molecule type" value="Genomic_DNA"/>
</dbReference>
<dbReference type="Proteomes" id="UP000294726">
    <property type="component" value="Chromosome"/>
</dbReference>
<evidence type="ECO:0000313" key="1">
    <source>
        <dbReference type="EMBL" id="VDB97863.1"/>
    </source>
</evidence>
<reference evidence="1 2" key="1">
    <citation type="submission" date="2018-08" db="EMBL/GenBank/DDBJ databases">
        <authorList>
            <person name="Lorentzen P. G. S. M."/>
        </authorList>
    </citation>
    <scope>NUCLEOTIDE SEQUENCE [LARGE SCALE GENOMIC DNA]</scope>
    <source>
        <strain evidence="1 2">CRBO_1381</strain>
    </source>
</reference>